<keyword evidence="3" id="KW-1185">Reference proteome</keyword>
<accession>A0A511CZ65</accession>
<dbReference type="InterPro" id="IPR000192">
    <property type="entry name" value="Aminotrans_V_dom"/>
</dbReference>
<dbReference type="Gene3D" id="3.40.640.10">
    <property type="entry name" value="Type I PLP-dependent aspartate aminotransferase-like (Major domain)"/>
    <property type="match status" value="1"/>
</dbReference>
<feature type="domain" description="Aminotransferase class V" evidence="1">
    <location>
        <begin position="46"/>
        <end position="279"/>
    </location>
</feature>
<organism evidence="2 3">
    <name type="scientific">Pseudonocardia asaccharolytica DSM 44247 = NBRC 16224</name>
    <dbReference type="NCBI Taxonomy" id="1123024"/>
    <lineage>
        <taxon>Bacteria</taxon>
        <taxon>Bacillati</taxon>
        <taxon>Actinomycetota</taxon>
        <taxon>Actinomycetes</taxon>
        <taxon>Pseudonocardiales</taxon>
        <taxon>Pseudonocardiaceae</taxon>
        <taxon>Pseudonocardia</taxon>
    </lineage>
</organism>
<evidence type="ECO:0000313" key="3">
    <source>
        <dbReference type="Proteomes" id="UP000321328"/>
    </source>
</evidence>
<dbReference type="InterPro" id="IPR015421">
    <property type="entry name" value="PyrdxlP-dep_Trfase_major"/>
</dbReference>
<gene>
    <name evidence="2" type="ORF">PA7_16770</name>
</gene>
<keyword evidence="2" id="KW-0032">Aminotransferase</keyword>
<dbReference type="Gene3D" id="3.90.1150.10">
    <property type="entry name" value="Aspartate Aminotransferase, domain 1"/>
    <property type="match status" value="1"/>
</dbReference>
<reference evidence="2 3" key="1">
    <citation type="submission" date="2019-07" db="EMBL/GenBank/DDBJ databases">
        <title>Whole genome shotgun sequence of Pseudonocardia asaccharolytica NBRC 16224.</title>
        <authorList>
            <person name="Hosoyama A."/>
            <person name="Uohara A."/>
            <person name="Ohji S."/>
            <person name="Ichikawa N."/>
        </authorList>
    </citation>
    <scope>NUCLEOTIDE SEQUENCE [LARGE SCALE GENOMIC DNA]</scope>
    <source>
        <strain evidence="2 3">NBRC 16224</strain>
    </source>
</reference>
<dbReference type="PANTHER" id="PTHR43586:SF21">
    <property type="entry name" value="PYRIDOXAL PHOSPHATE (PLP)-DEPENDENT ASPARTATE AMINOTRANSFERASE SUPERFAMILY"/>
    <property type="match status" value="1"/>
</dbReference>
<dbReference type="InterPro" id="IPR015422">
    <property type="entry name" value="PyrdxlP-dep_Trfase_small"/>
</dbReference>
<dbReference type="RefSeq" id="WP_028928450.1">
    <property type="nucleotide sequence ID" value="NZ_AUII01000001.1"/>
</dbReference>
<dbReference type="OrthoDB" id="250246at2"/>
<dbReference type="AlphaFoldDB" id="A0A511CZ65"/>
<evidence type="ECO:0000313" key="2">
    <source>
        <dbReference type="EMBL" id="GEL17840.1"/>
    </source>
</evidence>
<dbReference type="STRING" id="1123024.GCA_000423625_00143"/>
<sequence length="339" mass="35092">MRTAFGQQFDVPDGYLNTASIGTPSMAVAEAVERAVREWRTGAGHAEEFDEPVALARRGFAELVGVEADRVAIGAAVSPLIGMVAASVPDGSRVLVAAGEFTSVSFPFAAQAGRGVTVTEAPLDEIGARAADFDVVAVSVVQSADGRIADLEALRCARASGTRVVLDVTQAAGWMPLELGWADAVAGAAYKWLLSPRGAAWMAVHPELELVPHAAGWYAGADPWSSVYGLPLRLAADARSLDTSPVWFGHVGAAVALPWLAGLDLEAVRSHCVGLADSFRAAMGLEPAGSAIVTVQRRGALGRLAEAGLVVAGRAGGARLSFHLYNTDADVTAALDALR</sequence>
<evidence type="ECO:0000259" key="1">
    <source>
        <dbReference type="Pfam" id="PF00266"/>
    </source>
</evidence>
<dbReference type="InterPro" id="IPR015424">
    <property type="entry name" value="PyrdxlP-dep_Trfase"/>
</dbReference>
<dbReference type="Pfam" id="PF00266">
    <property type="entry name" value="Aminotran_5"/>
    <property type="match status" value="1"/>
</dbReference>
<dbReference type="GO" id="GO:0008483">
    <property type="term" value="F:transaminase activity"/>
    <property type="evidence" value="ECO:0007669"/>
    <property type="project" value="UniProtKB-KW"/>
</dbReference>
<comment type="caution">
    <text evidence="2">The sequence shown here is derived from an EMBL/GenBank/DDBJ whole genome shotgun (WGS) entry which is preliminary data.</text>
</comment>
<dbReference type="EMBL" id="BJVI01000012">
    <property type="protein sequence ID" value="GEL17840.1"/>
    <property type="molecule type" value="Genomic_DNA"/>
</dbReference>
<proteinExistence type="predicted"/>
<name>A0A511CZ65_9PSEU</name>
<protein>
    <submittedName>
        <fullName evidence="2">Aminotransferase class V</fullName>
    </submittedName>
</protein>
<dbReference type="PANTHER" id="PTHR43586">
    <property type="entry name" value="CYSTEINE DESULFURASE"/>
    <property type="match status" value="1"/>
</dbReference>
<dbReference type="Proteomes" id="UP000321328">
    <property type="component" value="Unassembled WGS sequence"/>
</dbReference>
<dbReference type="SUPFAM" id="SSF53383">
    <property type="entry name" value="PLP-dependent transferases"/>
    <property type="match status" value="1"/>
</dbReference>
<keyword evidence="2" id="KW-0808">Transferase</keyword>